<dbReference type="Gene3D" id="3.30.565.10">
    <property type="entry name" value="Histidine kinase-like ATPase, C-terminal domain"/>
    <property type="match status" value="1"/>
</dbReference>
<dbReference type="Gene3D" id="3.30.450.20">
    <property type="entry name" value="PAS domain"/>
    <property type="match status" value="1"/>
</dbReference>
<evidence type="ECO:0000256" key="2">
    <source>
        <dbReference type="ARBA" id="ARBA00012438"/>
    </source>
</evidence>
<keyword evidence="3" id="KW-0808">Transferase</keyword>
<reference evidence="10 11" key="1">
    <citation type="submission" date="2018-10" db="EMBL/GenBank/DDBJ databases">
        <title>Natrarchaeobius chitinivorans gen. nov., sp. nov., and Natrarchaeobius haloalkaliphilus sp. nov., alkaliphilic, chitin-utilizing haloarchaea from hypersaline alkaline lakes.</title>
        <authorList>
            <person name="Sorokin D.Y."/>
            <person name="Elcheninov A.G."/>
            <person name="Kostrikina N.A."/>
            <person name="Bale N.J."/>
            <person name="Sinninghe Damste J.S."/>
            <person name="Khijniak T.V."/>
            <person name="Kublanov I.V."/>
            <person name="Toshchakov S.V."/>
        </authorList>
    </citation>
    <scope>NUCLEOTIDE SEQUENCE [LARGE SCALE GENOMIC DNA]</scope>
    <source>
        <strain evidence="10 11">AArcht4T</strain>
    </source>
</reference>
<evidence type="ECO:0000259" key="9">
    <source>
        <dbReference type="PROSITE" id="PS50109"/>
    </source>
</evidence>
<dbReference type="GO" id="GO:0004673">
    <property type="term" value="F:protein histidine kinase activity"/>
    <property type="evidence" value="ECO:0007669"/>
    <property type="project" value="UniProtKB-EC"/>
</dbReference>
<protein>
    <recommendedName>
        <fullName evidence="2">histidine kinase</fullName>
        <ecNumber evidence="2">2.7.13.3</ecNumber>
    </recommendedName>
</protein>
<dbReference type="AlphaFoldDB" id="A0A3N6MZJ8"/>
<dbReference type="EMBL" id="REGA01000021">
    <property type="protein sequence ID" value="RQG91022.1"/>
    <property type="molecule type" value="Genomic_DNA"/>
</dbReference>
<proteinExistence type="predicted"/>
<dbReference type="InterPro" id="IPR050980">
    <property type="entry name" value="2C_sensor_his_kinase"/>
</dbReference>
<dbReference type="InterPro" id="IPR035965">
    <property type="entry name" value="PAS-like_dom_sf"/>
</dbReference>
<dbReference type="RefSeq" id="WP_124197145.1">
    <property type="nucleotide sequence ID" value="NZ_REGA01000021.1"/>
</dbReference>
<dbReference type="PROSITE" id="PS51257">
    <property type="entry name" value="PROKAR_LIPOPROTEIN"/>
    <property type="match status" value="1"/>
</dbReference>
<keyword evidence="4" id="KW-0547">Nucleotide-binding</keyword>
<evidence type="ECO:0000313" key="11">
    <source>
        <dbReference type="Proteomes" id="UP000282323"/>
    </source>
</evidence>
<name>A0A3N6MZJ8_NATCH</name>
<comment type="caution">
    <text evidence="10">The sequence shown here is derived from an EMBL/GenBank/DDBJ whole genome shotgun (WGS) entry which is preliminary data.</text>
</comment>
<feature type="compositionally biased region" description="Basic and acidic residues" evidence="7">
    <location>
        <begin position="384"/>
        <end position="397"/>
    </location>
</feature>
<evidence type="ECO:0000256" key="5">
    <source>
        <dbReference type="ARBA" id="ARBA00022777"/>
    </source>
</evidence>
<dbReference type="Pfam" id="PF13426">
    <property type="entry name" value="PAS_9"/>
    <property type="match status" value="1"/>
</dbReference>
<dbReference type="PRINTS" id="PR00344">
    <property type="entry name" value="BCTRLSENSOR"/>
</dbReference>
<dbReference type="InterPro" id="IPR003594">
    <property type="entry name" value="HATPase_dom"/>
</dbReference>
<dbReference type="InterPro" id="IPR036890">
    <property type="entry name" value="HATPase_C_sf"/>
</dbReference>
<keyword evidence="8" id="KW-0472">Membrane</keyword>
<feature type="region of interest" description="Disordered" evidence="7">
    <location>
        <begin position="384"/>
        <end position="410"/>
    </location>
</feature>
<feature type="transmembrane region" description="Helical" evidence="8">
    <location>
        <begin position="40"/>
        <end position="62"/>
    </location>
</feature>
<comment type="catalytic activity">
    <reaction evidence="1">
        <text>ATP + protein L-histidine = ADP + protein N-phospho-L-histidine.</text>
        <dbReference type="EC" id="2.7.13.3"/>
    </reaction>
</comment>
<dbReference type="SUPFAM" id="SSF55785">
    <property type="entry name" value="PYP-like sensor domain (PAS domain)"/>
    <property type="match status" value="1"/>
</dbReference>
<dbReference type="PANTHER" id="PTHR44936">
    <property type="entry name" value="SENSOR PROTEIN CREC"/>
    <property type="match status" value="1"/>
</dbReference>
<dbReference type="InterPro" id="IPR004358">
    <property type="entry name" value="Sig_transdc_His_kin-like_C"/>
</dbReference>
<evidence type="ECO:0000256" key="1">
    <source>
        <dbReference type="ARBA" id="ARBA00000085"/>
    </source>
</evidence>
<dbReference type="SUPFAM" id="SSF55874">
    <property type="entry name" value="ATPase domain of HSP90 chaperone/DNA topoisomerase II/histidine kinase"/>
    <property type="match status" value="1"/>
</dbReference>
<dbReference type="SMART" id="SM00387">
    <property type="entry name" value="HATPase_c"/>
    <property type="match status" value="1"/>
</dbReference>
<dbReference type="PROSITE" id="PS50109">
    <property type="entry name" value="HIS_KIN"/>
    <property type="match status" value="1"/>
</dbReference>
<dbReference type="GO" id="GO:0005524">
    <property type="term" value="F:ATP binding"/>
    <property type="evidence" value="ECO:0007669"/>
    <property type="project" value="UniProtKB-KW"/>
</dbReference>
<dbReference type="InterPro" id="IPR000014">
    <property type="entry name" value="PAS"/>
</dbReference>
<keyword evidence="11" id="KW-1185">Reference proteome</keyword>
<keyword evidence="8" id="KW-0812">Transmembrane</keyword>
<dbReference type="CDD" id="cd00075">
    <property type="entry name" value="HATPase"/>
    <property type="match status" value="1"/>
</dbReference>
<evidence type="ECO:0000256" key="7">
    <source>
        <dbReference type="SAM" id="MobiDB-lite"/>
    </source>
</evidence>
<evidence type="ECO:0000256" key="4">
    <source>
        <dbReference type="ARBA" id="ARBA00022741"/>
    </source>
</evidence>
<organism evidence="10 11">
    <name type="scientific">Natrarchaeobius chitinivorans</name>
    <dbReference type="NCBI Taxonomy" id="1679083"/>
    <lineage>
        <taxon>Archaea</taxon>
        <taxon>Methanobacteriati</taxon>
        <taxon>Methanobacteriota</taxon>
        <taxon>Stenosarchaea group</taxon>
        <taxon>Halobacteria</taxon>
        <taxon>Halobacteriales</taxon>
        <taxon>Natrialbaceae</taxon>
        <taxon>Natrarchaeobius</taxon>
    </lineage>
</organism>
<feature type="transmembrane region" description="Helical" evidence="8">
    <location>
        <begin position="113"/>
        <end position="133"/>
    </location>
</feature>
<evidence type="ECO:0000256" key="8">
    <source>
        <dbReference type="SAM" id="Phobius"/>
    </source>
</evidence>
<feature type="domain" description="Histidine kinase" evidence="9">
    <location>
        <begin position="265"/>
        <end position="499"/>
    </location>
</feature>
<evidence type="ECO:0000256" key="6">
    <source>
        <dbReference type="ARBA" id="ARBA00022840"/>
    </source>
</evidence>
<dbReference type="Proteomes" id="UP000282323">
    <property type="component" value="Unassembled WGS sequence"/>
</dbReference>
<dbReference type="PANTHER" id="PTHR44936:SF10">
    <property type="entry name" value="SENSOR PROTEIN RSTB"/>
    <property type="match status" value="1"/>
</dbReference>
<gene>
    <name evidence="10" type="ORF">EA473_18930</name>
</gene>
<feature type="transmembrane region" description="Helical" evidence="8">
    <location>
        <begin position="12"/>
        <end position="34"/>
    </location>
</feature>
<accession>A0A3N6MZJ8</accession>
<keyword evidence="8" id="KW-1133">Transmembrane helix</keyword>
<feature type="transmembrane region" description="Helical" evidence="8">
    <location>
        <begin position="74"/>
        <end position="93"/>
    </location>
</feature>
<dbReference type="Pfam" id="PF02518">
    <property type="entry name" value="HATPase_c"/>
    <property type="match status" value="1"/>
</dbReference>
<evidence type="ECO:0000256" key="3">
    <source>
        <dbReference type="ARBA" id="ARBA00022679"/>
    </source>
</evidence>
<dbReference type="InterPro" id="IPR005467">
    <property type="entry name" value="His_kinase_dom"/>
</dbReference>
<keyword evidence="6" id="KW-0067">ATP-binding</keyword>
<evidence type="ECO:0000313" key="10">
    <source>
        <dbReference type="EMBL" id="RQG91022.1"/>
    </source>
</evidence>
<dbReference type="EC" id="2.7.13.3" evidence="2"/>
<dbReference type="OrthoDB" id="237703at2157"/>
<sequence>MPISRWSRSDSLHGRSISSLGVGLLVACGLYWQLGSSPPPVLLFELAVPTTVGLGFLWYGAWIRSDRIDCERPTIVSGCSVAGGVLTAGLFLWSFALGAQSASTVPESAGLPLLHGAAVGTAFGGVVGHLAVYRSRHRRETDRLSHAVDAAMDAIAVVADDRLVFANDAYASLYGLSDPGTLEGRLWGEQYTNESLVTIERDAIPAVVRNGRWEGTLTGRRVDGTTFQQHVTISAHDREGSYVVVARDVTDQLDREQRIQVLNRVLRHNLRNAFTVIRGHANLLGEHDETLERRHVDPIREEIDDLLATADKARGVERKLERHDRTETIEATDALRSVVDRARAAYPSVRIVSRTETTTADSGSPVVDAAVVDALDELVDNAVEHQLDGDRTGRPDSEPVSELRSVDEPGDVPTVELSVEVAEYTSTSRLEFTVADDGDGIPESERRAVLEGTETQLAHGSGLGLWFVSWITGNAGGDVQFADRPGGGTAVTLSFPQETRGEDQFRTAVAEHAA</sequence>
<keyword evidence="5 10" id="KW-0418">Kinase</keyword>